<dbReference type="RefSeq" id="WP_052114407.1">
    <property type="nucleotide sequence ID" value="NZ_CCSF01000001.1"/>
</dbReference>
<dbReference type="InterPro" id="IPR023772">
    <property type="entry name" value="DNA-bd_HTH_TetR-type_CS"/>
</dbReference>
<accession>A0A078LPM0</accession>
<organism evidence="6 7">
    <name type="scientific">Pseudomonas saudiphocaensis</name>
    <dbReference type="NCBI Taxonomy" id="1499686"/>
    <lineage>
        <taxon>Bacteria</taxon>
        <taxon>Pseudomonadati</taxon>
        <taxon>Pseudomonadota</taxon>
        <taxon>Gammaproteobacteria</taxon>
        <taxon>Pseudomonadales</taxon>
        <taxon>Pseudomonadaceae</taxon>
        <taxon>Pseudomonas</taxon>
    </lineage>
</organism>
<dbReference type="AlphaFoldDB" id="A0A078LPM0"/>
<dbReference type="SUPFAM" id="SSF46689">
    <property type="entry name" value="Homeodomain-like"/>
    <property type="match status" value="1"/>
</dbReference>
<dbReference type="EMBL" id="CCSF01000001">
    <property type="protein sequence ID" value="CDZ93280.1"/>
    <property type="molecule type" value="Genomic_DNA"/>
</dbReference>
<dbReference type="PROSITE" id="PS01081">
    <property type="entry name" value="HTH_TETR_1"/>
    <property type="match status" value="1"/>
</dbReference>
<evidence type="ECO:0000256" key="2">
    <source>
        <dbReference type="ARBA" id="ARBA00023125"/>
    </source>
</evidence>
<evidence type="ECO:0000313" key="7">
    <source>
        <dbReference type="Proteomes" id="UP000053902"/>
    </source>
</evidence>
<dbReference type="InterPro" id="IPR009057">
    <property type="entry name" value="Homeodomain-like_sf"/>
</dbReference>
<evidence type="ECO:0000259" key="5">
    <source>
        <dbReference type="PROSITE" id="PS50977"/>
    </source>
</evidence>
<gene>
    <name evidence="6" type="ORF">BN1079_00568</name>
</gene>
<dbReference type="PANTHER" id="PTHR30055:SF234">
    <property type="entry name" value="HTH-TYPE TRANSCRIPTIONAL REGULATOR BETI"/>
    <property type="match status" value="1"/>
</dbReference>
<dbReference type="GO" id="GO:0003700">
    <property type="term" value="F:DNA-binding transcription factor activity"/>
    <property type="evidence" value="ECO:0007669"/>
    <property type="project" value="TreeGrafter"/>
</dbReference>
<evidence type="ECO:0000256" key="4">
    <source>
        <dbReference type="PROSITE-ProRule" id="PRU00335"/>
    </source>
</evidence>
<evidence type="ECO:0000313" key="6">
    <source>
        <dbReference type="EMBL" id="CDZ93280.1"/>
    </source>
</evidence>
<feature type="domain" description="HTH tetR-type" evidence="5">
    <location>
        <begin position="6"/>
        <end position="66"/>
    </location>
</feature>
<name>A0A078LPM0_9PSED</name>
<dbReference type="HOGENOM" id="CLU_069356_12_4_6"/>
<sequence length="189" mass="21175">MRVQPVTRFENSRERALELFAEQGFGQVSLRKLANHMGVSTGTLYTHVAGKEELLFEALEEHYEQLLILVGRCARSGLTIQPTQRLSRMVGVAYRQCPSRFLLACRERHCLRPGHLTRIDSLRRRVADGLTMSLVGNKADGLAGEVLLNLIEHLPVWLAGEGLPADEQTSLIETLLQGCLQGLRHQPQQ</sequence>
<dbReference type="PROSITE" id="PS50977">
    <property type="entry name" value="HTH_TETR_2"/>
    <property type="match status" value="1"/>
</dbReference>
<keyword evidence="2 4" id="KW-0238">DNA-binding</keyword>
<dbReference type="PRINTS" id="PR00455">
    <property type="entry name" value="HTHTETR"/>
</dbReference>
<keyword evidence="7" id="KW-1185">Reference proteome</keyword>
<dbReference type="Proteomes" id="UP000053902">
    <property type="component" value="Unassembled WGS sequence"/>
</dbReference>
<dbReference type="Gene3D" id="1.10.357.10">
    <property type="entry name" value="Tetracycline Repressor, domain 2"/>
    <property type="match status" value="1"/>
</dbReference>
<dbReference type="PANTHER" id="PTHR30055">
    <property type="entry name" value="HTH-TYPE TRANSCRIPTIONAL REGULATOR RUTR"/>
    <property type="match status" value="1"/>
</dbReference>
<dbReference type="InterPro" id="IPR001647">
    <property type="entry name" value="HTH_TetR"/>
</dbReference>
<dbReference type="OrthoDB" id="7028830at2"/>
<evidence type="ECO:0000256" key="3">
    <source>
        <dbReference type="ARBA" id="ARBA00023163"/>
    </source>
</evidence>
<dbReference type="InterPro" id="IPR050109">
    <property type="entry name" value="HTH-type_TetR-like_transc_reg"/>
</dbReference>
<protein>
    <submittedName>
        <fullName evidence="6">TetR family transcriptional regulator</fullName>
    </submittedName>
</protein>
<dbReference type="STRING" id="1499686.BN1079_00568"/>
<dbReference type="eggNOG" id="COG1309">
    <property type="taxonomic scope" value="Bacteria"/>
</dbReference>
<proteinExistence type="predicted"/>
<reference evidence="6 7" key="1">
    <citation type="submission" date="2014-07" db="EMBL/GenBank/DDBJ databases">
        <authorList>
            <person name="Urmite Genomes Urmite Genomes"/>
        </authorList>
    </citation>
    <scope>NUCLEOTIDE SEQUENCE [LARGE SCALE GENOMIC DNA]</scope>
    <source>
        <strain evidence="6 7">20_BN</strain>
    </source>
</reference>
<keyword evidence="1" id="KW-0805">Transcription regulation</keyword>
<feature type="DNA-binding region" description="H-T-H motif" evidence="4">
    <location>
        <begin position="29"/>
        <end position="48"/>
    </location>
</feature>
<keyword evidence="3" id="KW-0804">Transcription</keyword>
<dbReference type="GO" id="GO:0000976">
    <property type="term" value="F:transcription cis-regulatory region binding"/>
    <property type="evidence" value="ECO:0007669"/>
    <property type="project" value="TreeGrafter"/>
</dbReference>
<evidence type="ECO:0000256" key="1">
    <source>
        <dbReference type="ARBA" id="ARBA00023015"/>
    </source>
</evidence>
<dbReference type="Pfam" id="PF00440">
    <property type="entry name" value="TetR_N"/>
    <property type="match status" value="1"/>
</dbReference>